<evidence type="ECO:0000313" key="12">
    <source>
        <dbReference type="Proteomes" id="UP000503462"/>
    </source>
</evidence>
<comment type="similarity">
    <text evidence="1 9">Belongs to the complex I NDUFS4 subunit family.</text>
</comment>
<keyword evidence="7 9" id="KW-0496">Mitochondrion</keyword>
<evidence type="ECO:0000256" key="8">
    <source>
        <dbReference type="ARBA" id="ARBA00023136"/>
    </source>
</evidence>
<protein>
    <recommendedName>
        <fullName evidence="9">NADH dehydrogenase [ubiquinone] iron-sulfur protein 4, mitochondrial</fullName>
    </recommendedName>
</protein>
<dbReference type="OrthoDB" id="3089at2759"/>
<dbReference type="GO" id="GO:0022900">
    <property type="term" value="P:electron transport chain"/>
    <property type="evidence" value="ECO:0007669"/>
    <property type="project" value="InterPro"/>
</dbReference>
<organism evidence="11 12">
    <name type="scientific">Peltaster fructicola</name>
    <dbReference type="NCBI Taxonomy" id="286661"/>
    <lineage>
        <taxon>Eukaryota</taxon>
        <taxon>Fungi</taxon>
        <taxon>Dikarya</taxon>
        <taxon>Ascomycota</taxon>
        <taxon>Pezizomycotina</taxon>
        <taxon>Dothideomycetes</taxon>
        <taxon>Dothideomycetes incertae sedis</taxon>
        <taxon>Peltaster</taxon>
    </lineage>
</organism>
<comment type="function">
    <text evidence="9">Accessory subunit of the mitochondrial membrane respiratory chain NADH dehydrogenase (Complex I), that is believed not to be involved in catalysis. Complex I functions in the transfer of electrons from NADH to the respiratory chain. The immediate electron acceptor for the enzyme is believed to be ubiquinone.</text>
</comment>
<evidence type="ECO:0000256" key="2">
    <source>
        <dbReference type="ARBA" id="ARBA00022448"/>
    </source>
</evidence>
<keyword evidence="12" id="KW-1185">Reference proteome</keyword>
<dbReference type="InterPro" id="IPR006885">
    <property type="entry name" value="NADH_UbQ_FeS_4_mit-like"/>
</dbReference>
<keyword evidence="5 9" id="KW-0809">Transit peptide</keyword>
<dbReference type="PANTHER" id="PTHR12219">
    <property type="entry name" value="NADH-UBIQUINONE OXIDOREDUCTASE"/>
    <property type="match status" value="1"/>
</dbReference>
<dbReference type="EMBL" id="CP051141">
    <property type="protein sequence ID" value="QIW99074.1"/>
    <property type="molecule type" value="Genomic_DNA"/>
</dbReference>
<feature type="region of interest" description="Disordered" evidence="10">
    <location>
        <begin position="31"/>
        <end position="83"/>
    </location>
</feature>
<dbReference type="PANTHER" id="PTHR12219:SF8">
    <property type="entry name" value="NADH DEHYDROGENASE [UBIQUINONE] IRON-SULFUR PROTEIN 4, MITOCHONDRIAL"/>
    <property type="match status" value="1"/>
</dbReference>
<dbReference type="InterPro" id="IPR038532">
    <property type="entry name" value="NDUFS4-like_sf"/>
</dbReference>
<evidence type="ECO:0000256" key="4">
    <source>
        <dbReference type="ARBA" id="ARBA00022792"/>
    </source>
</evidence>
<keyword evidence="8 9" id="KW-0472">Membrane</keyword>
<evidence type="ECO:0000256" key="9">
    <source>
        <dbReference type="RuleBase" id="RU367010"/>
    </source>
</evidence>
<keyword evidence="2 9" id="KW-0813">Transport</keyword>
<keyword evidence="4 9" id="KW-0999">Mitochondrion inner membrane</keyword>
<dbReference type="Proteomes" id="UP000503462">
    <property type="component" value="Chromosome 3"/>
</dbReference>
<dbReference type="Gene3D" id="3.30.160.190">
    <property type="entry name" value="atu1810 like domain"/>
    <property type="match status" value="1"/>
</dbReference>
<dbReference type="Pfam" id="PF04800">
    <property type="entry name" value="NDUS4"/>
    <property type="match status" value="1"/>
</dbReference>
<evidence type="ECO:0000256" key="6">
    <source>
        <dbReference type="ARBA" id="ARBA00022982"/>
    </source>
</evidence>
<gene>
    <name evidence="11" type="ORF">AMS68_004592</name>
</gene>
<accession>A0A6H0XWN9</accession>
<evidence type="ECO:0000256" key="1">
    <source>
        <dbReference type="ARBA" id="ARBA00005882"/>
    </source>
</evidence>
<sequence>MASLTRTTAHSIRALARPVAARQTLGFVRQESSSSATNFIAEKGAKGEPATDPSTRPGGTMAESGLVRQESAREGQPKHSPDYAVATDYRISTFSPIPMRVMDGSEPGETTAAAVLSGAPVELQARTVRIYKPAKTATQSGDWHGHVWRMDWDVLSKGHRWENPLMGWQSSGDAMQGTHLNFRSKDDAIRFANKQGYEYFVQEPNERKFVPKAYATQFLHTPGKLKQVRTK</sequence>
<keyword evidence="3 9" id="KW-0679">Respiratory chain</keyword>
<evidence type="ECO:0000256" key="3">
    <source>
        <dbReference type="ARBA" id="ARBA00022660"/>
    </source>
</evidence>
<evidence type="ECO:0000256" key="5">
    <source>
        <dbReference type="ARBA" id="ARBA00022946"/>
    </source>
</evidence>
<dbReference type="GO" id="GO:0005743">
    <property type="term" value="C:mitochondrial inner membrane"/>
    <property type="evidence" value="ECO:0007669"/>
    <property type="project" value="UniProtKB-SubCell"/>
</dbReference>
<feature type="compositionally biased region" description="Basic and acidic residues" evidence="10">
    <location>
        <begin position="70"/>
        <end position="81"/>
    </location>
</feature>
<evidence type="ECO:0000256" key="7">
    <source>
        <dbReference type="ARBA" id="ARBA00023128"/>
    </source>
</evidence>
<name>A0A6H0XWN9_9PEZI</name>
<dbReference type="FunFam" id="3.30.160.190:FF:000001">
    <property type="entry name" value="NADH-ubiquinone oxidoreductase 21 kDa subunit mitochondrial"/>
    <property type="match status" value="1"/>
</dbReference>
<dbReference type="AlphaFoldDB" id="A0A6H0XWN9"/>
<evidence type="ECO:0000313" key="11">
    <source>
        <dbReference type="EMBL" id="QIW99074.1"/>
    </source>
</evidence>
<evidence type="ECO:0000256" key="10">
    <source>
        <dbReference type="SAM" id="MobiDB-lite"/>
    </source>
</evidence>
<comment type="subcellular location">
    <subcellularLocation>
        <location evidence="9">Mitochondrion inner membrane</location>
        <topology evidence="9">Peripheral membrane protein</topology>
        <orientation evidence="9">Matrix side</orientation>
    </subcellularLocation>
</comment>
<keyword evidence="6 9" id="KW-0249">Electron transport</keyword>
<proteinExistence type="inferred from homology"/>
<reference evidence="11 12" key="1">
    <citation type="journal article" date="2016" name="Sci. Rep.">
        <title>Peltaster fructicola genome reveals evolution from an invasive phytopathogen to an ectophytic parasite.</title>
        <authorList>
            <person name="Xu C."/>
            <person name="Chen H."/>
            <person name="Gleason M.L."/>
            <person name="Xu J.R."/>
            <person name="Liu H."/>
            <person name="Zhang R."/>
            <person name="Sun G."/>
        </authorList>
    </citation>
    <scope>NUCLEOTIDE SEQUENCE [LARGE SCALE GENOMIC DNA]</scope>
    <source>
        <strain evidence="11 12">LNHT1506</strain>
    </source>
</reference>